<keyword evidence="1" id="KW-1188">Viral release from host cell</keyword>
<proteinExistence type="predicted"/>
<keyword evidence="3" id="KW-0472">Membrane</keyword>
<keyword evidence="6" id="KW-1185">Reference proteome</keyword>
<feature type="transmembrane region" description="Helical" evidence="3">
    <location>
        <begin position="79"/>
        <end position="97"/>
    </location>
</feature>
<protein>
    <submittedName>
        <fullName evidence="5">Phage tail tape measure protein</fullName>
    </submittedName>
</protein>
<dbReference type="EMBL" id="CP046401">
    <property type="protein sequence ID" value="QGY44160.1"/>
    <property type="molecule type" value="Genomic_DNA"/>
</dbReference>
<keyword evidence="3" id="KW-0812">Transmembrane</keyword>
<evidence type="ECO:0000313" key="6">
    <source>
        <dbReference type="Proteomes" id="UP000428260"/>
    </source>
</evidence>
<evidence type="ECO:0000256" key="1">
    <source>
        <dbReference type="ARBA" id="ARBA00022612"/>
    </source>
</evidence>
<dbReference type="RefSeq" id="WP_158865987.1">
    <property type="nucleotide sequence ID" value="NZ_CP046401.1"/>
</dbReference>
<feature type="transmembrane region" description="Helical" evidence="3">
    <location>
        <begin position="716"/>
        <end position="736"/>
    </location>
</feature>
<gene>
    <name evidence="5" type="ORF">GM418_10965</name>
</gene>
<sequence length="897" mass="99981">MAQTYTRRINLYINGKEVRNSVAGVSKEFAKQKAILRNLTVGTKEWSAQHQKVKNLEKIMHSYNAKMRTTSKLWQRMKGIFSSLGLVGGLTAVVSVIRNAANISKEFSQAQSNLAAVLRSTKDEIKDLTNDAIRYGTITKFTASEVTGLQTEFAKFGFTKEQIKASTKAALDFAAATNSELAPAAKVTAVALSAFDLSAANAERVASAMAVATTKSALSFEDFETILSTAGPVAKAYGFELEDLIALTGKLKDAGFDASSAATATRNIILNLADSNGKLAQALGRPIESLDDLVPALAELKARGIDLNETLQLTDKRSVSAFNTFLTAADSTLELRDGLIGVQEELQKMVDTQLDNLAGDITLLNSAWQGFILSIEEGNGILARFSRVTVKFLTDSLIKLANVDLIFKRAGKFTEDEVSRVYDAMMNLSGEKYKKLQDIVEKENKLTLEQVENHRMAMLIEIKNTGMSRKESELIWDEYYRRRQQQQEDHLKLQEEEREKGVEEAEEKHIRQATEEAEKIAEQRKKALAIEKFLQENEETQKEAIKKYFSELGEGSFEAFIEAIEKSQNEKTIDFSLVPKLPEENEETNPEGDYAIQKYQETLAFKMALNESMYQQGLIGEQQYQDQLTELTRQAEEERFEIKREKIQQAQDLANMSVNFVTALMELELEKAGENEEKKKEIKKKYADLNFAVTAAQIVASTAGAIMQGFRQLGPIGGAIAAVLLGATGAIQLGIANAQRKKVKSYAIGKYPIPADDDKTYNTVFAGRPKTGMYSGPHLGIFNEVPGQPEMVIDGITTSRIKTNAPEILDAIYSFRDGRTPSKYADGKYPETVNISSNSQTKNNSNTIERFTFALEENTKATRDFINWKPSVSVEMIEKRLKQWNEMKERSSFFQSK</sequence>
<evidence type="ECO:0000256" key="3">
    <source>
        <dbReference type="SAM" id="Phobius"/>
    </source>
</evidence>
<name>A0A6I6JST5_9BACT</name>
<evidence type="ECO:0000259" key="4">
    <source>
        <dbReference type="Pfam" id="PF10145"/>
    </source>
</evidence>
<dbReference type="PANTHER" id="PTHR37813:SF1">
    <property type="entry name" value="FELS-2 PROPHAGE PROTEIN"/>
    <property type="match status" value="1"/>
</dbReference>
<dbReference type="InterPro" id="IPR010090">
    <property type="entry name" value="Phage_tape_meas"/>
</dbReference>
<accession>A0A6I6JST5</accession>
<dbReference type="KEGG" id="mcos:GM418_10965"/>
<dbReference type="Pfam" id="PF10145">
    <property type="entry name" value="PhageMin_Tail"/>
    <property type="match status" value="1"/>
</dbReference>
<dbReference type="AlphaFoldDB" id="A0A6I6JST5"/>
<evidence type="ECO:0000256" key="2">
    <source>
        <dbReference type="SAM" id="Coils"/>
    </source>
</evidence>
<dbReference type="Proteomes" id="UP000428260">
    <property type="component" value="Chromosome"/>
</dbReference>
<reference evidence="5 6" key="1">
    <citation type="submission" date="2019-11" db="EMBL/GenBank/DDBJ databases">
        <authorList>
            <person name="Zheng R.K."/>
            <person name="Sun C.M."/>
        </authorList>
    </citation>
    <scope>NUCLEOTIDE SEQUENCE [LARGE SCALE GENOMIC DNA]</scope>
    <source>
        <strain evidence="5 6">WC007</strain>
    </source>
</reference>
<feature type="domain" description="Phage tail tape measure protein" evidence="4">
    <location>
        <begin position="130"/>
        <end position="345"/>
    </location>
</feature>
<keyword evidence="2" id="KW-0175">Coiled coil</keyword>
<organism evidence="5 6">
    <name type="scientific">Maribellus comscasis</name>
    <dbReference type="NCBI Taxonomy" id="2681766"/>
    <lineage>
        <taxon>Bacteria</taxon>
        <taxon>Pseudomonadati</taxon>
        <taxon>Bacteroidota</taxon>
        <taxon>Bacteroidia</taxon>
        <taxon>Marinilabiliales</taxon>
        <taxon>Prolixibacteraceae</taxon>
        <taxon>Maribellus</taxon>
    </lineage>
</organism>
<evidence type="ECO:0000313" key="5">
    <source>
        <dbReference type="EMBL" id="QGY44160.1"/>
    </source>
</evidence>
<feature type="coiled-coil region" evidence="2">
    <location>
        <begin position="621"/>
        <end position="684"/>
    </location>
</feature>
<feature type="coiled-coil region" evidence="2">
    <location>
        <begin position="503"/>
        <end position="530"/>
    </location>
</feature>
<keyword evidence="3" id="KW-1133">Transmembrane helix</keyword>
<dbReference type="PANTHER" id="PTHR37813">
    <property type="entry name" value="FELS-2 PROPHAGE PROTEIN"/>
    <property type="match status" value="1"/>
</dbReference>
<dbReference type="NCBIfam" id="TIGR01760">
    <property type="entry name" value="tape_meas_TP901"/>
    <property type="match status" value="1"/>
</dbReference>